<protein>
    <recommendedName>
        <fullName evidence="3">Phosphoribosyltransferase domain-containing protein</fullName>
    </recommendedName>
</protein>
<accession>A0A1F6X003</accession>
<name>A0A1F6X003_9BACT</name>
<dbReference type="Gene3D" id="3.40.50.2020">
    <property type="match status" value="1"/>
</dbReference>
<dbReference type="EMBL" id="MFUR01000003">
    <property type="protein sequence ID" value="OGI87305.1"/>
    <property type="molecule type" value="Genomic_DNA"/>
</dbReference>
<dbReference type="InterPro" id="IPR029057">
    <property type="entry name" value="PRTase-like"/>
</dbReference>
<gene>
    <name evidence="1" type="ORF">A3A91_02300</name>
</gene>
<evidence type="ECO:0000313" key="1">
    <source>
        <dbReference type="EMBL" id="OGI87305.1"/>
    </source>
</evidence>
<reference evidence="1 2" key="1">
    <citation type="journal article" date="2016" name="Nat. Commun.">
        <title>Thousands of microbial genomes shed light on interconnected biogeochemical processes in an aquifer system.</title>
        <authorList>
            <person name="Anantharaman K."/>
            <person name="Brown C.T."/>
            <person name="Hug L.A."/>
            <person name="Sharon I."/>
            <person name="Castelle C.J."/>
            <person name="Probst A.J."/>
            <person name="Thomas B.C."/>
            <person name="Singh A."/>
            <person name="Wilkins M.J."/>
            <person name="Karaoz U."/>
            <person name="Brodie E.L."/>
            <person name="Williams K.H."/>
            <person name="Hubbard S.S."/>
            <person name="Banfield J.F."/>
        </authorList>
    </citation>
    <scope>NUCLEOTIDE SEQUENCE [LARGE SCALE GENOMIC DNA]</scope>
</reference>
<evidence type="ECO:0000313" key="2">
    <source>
        <dbReference type="Proteomes" id="UP000177001"/>
    </source>
</evidence>
<dbReference type="SUPFAM" id="SSF53271">
    <property type="entry name" value="PRTase-like"/>
    <property type="match status" value="1"/>
</dbReference>
<comment type="caution">
    <text evidence="1">The sequence shown here is derived from an EMBL/GenBank/DDBJ whole genome shotgun (WGS) entry which is preliminary data.</text>
</comment>
<dbReference type="Proteomes" id="UP000177001">
    <property type="component" value="Unassembled WGS sequence"/>
</dbReference>
<dbReference type="CDD" id="cd06223">
    <property type="entry name" value="PRTases_typeI"/>
    <property type="match status" value="1"/>
</dbReference>
<proteinExistence type="predicted"/>
<dbReference type="InterPro" id="IPR000836">
    <property type="entry name" value="PRTase_dom"/>
</dbReference>
<evidence type="ECO:0008006" key="3">
    <source>
        <dbReference type="Google" id="ProtNLM"/>
    </source>
</evidence>
<dbReference type="AlphaFoldDB" id="A0A1F6X003"/>
<organism evidence="1 2">
    <name type="scientific">Candidatus Nomurabacteria bacterium RIFCSPLOWO2_01_FULL_36_16</name>
    <dbReference type="NCBI Taxonomy" id="1801767"/>
    <lineage>
        <taxon>Bacteria</taxon>
        <taxon>Candidatus Nomuraibacteriota</taxon>
    </lineage>
</organism>
<sequence>MDAFIEPERDISDKNIIFIDDSIVSGATIKYSEKILKEKYKVSDIRFFTVLNIAPEDLSVEDWINRYILQNKTDDLIKLFEETKHFNRYSLKSLFTLDNNAFQLFVTKLSKETISSLHRAATLYYPHGEQDVKIVFVNGFIN</sequence>